<evidence type="ECO:0000313" key="1">
    <source>
        <dbReference type="EMBL" id="CAH2097276.1"/>
    </source>
</evidence>
<sequence>MIEQLCRARSHVAGRRPRHNEPSPRFHVQAQNSLAMDFGRCYENKLTIELQPIVRRPIIETNTKRWRKCPGAGALRAVTRDASSRAFRTQLAYYSYVAREHRSYLYNYNSDTDQRTTTND</sequence>
<keyword evidence="2" id="KW-1185">Reference proteome</keyword>
<proteinExistence type="predicted"/>
<dbReference type="AlphaFoldDB" id="A0AAU9UCD1"/>
<protein>
    <submittedName>
        <fullName evidence="1">Uncharacterized protein</fullName>
    </submittedName>
</protein>
<dbReference type="Proteomes" id="UP001153954">
    <property type="component" value="Unassembled WGS sequence"/>
</dbReference>
<gene>
    <name evidence="1" type="ORF">EEDITHA_LOCUS12520</name>
</gene>
<accession>A0AAU9UCD1</accession>
<comment type="caution">
    <text evidence="1">The sequence shown here is derived from an EMBL/GenBank/DDBJ whole genome shotgun (WGS) entry which is preliminary data.</text>
</comment>
<name>A0AAU9UCD1_EUPED</name>
<dbReference type="EMBL" id="CAKOGL010000017">
    <property type="protein sequence ID" value="CAH2097276.1"/>
    <property type="molecule type" value="Genomic_DNA"/>
</dbReference>
<organism evidence="1 2">
    <name type="scientific">Euphydryas editha</name>
    <name type="common">Edith's checkerspot</name>
    <dbReference type="NCBI Taxonomy" id="104508"/>
    <lineage>
        <taxon>Eukaryota</taxon>
        <taxon>Metazoa</taxon>
        <taxon>Ecdysozoa</taxon>
        <taxon>Arthropoda</taxon>
        <taxon>Hexapoda</taxon>
        <taxon>Insecta</taxon>
        <taxon>Pterygota</taxon>
        <taxon>Neoptera</taxon>
        <taxon>Endopterygota</taxon>
        <taxon>Lepidoptera</taxon>
        <taxon>Glossata</taxon>
        <taxon>Ditrysia</taxon>
        <taxon>Papilionoidea</taxon>
        <taxon>Nymphalidae</taxon>
        <taxon>Nymphalinae</taxon>
        <taxon>Euphydryas</taxon>
    </lineage>
</organism>
<reference evidence="1" key="1">
    <citation type="submission" date="2022-03" db="EMBL/GenBank/DDBJ databases">
        <authorList>
            <person name="Tunstrom K."/>
        </authorList>
    </citation>
    <scope>NUCLEOTIDE SEQUENCE</scope>
</reference>
<evidence type="ECO:0000313" key="2">
    <source>
        <dbReference type="Proteomes" id="UP001153954"/>
    </source>
</evidence>